<organism evidence="3 4">
    <name type="scientific">Roridomyces roridus</name>
    <dbReference type="NCBI Taxonomy" id="1738132"/>
    <lineage>
        <taxon>Eukaryota</taxon>
        <taxon>Fungi</taxon>
        <taxon>Dikarya</taxon>
        <taxon>Basidiomycota</taxon>
        <taxon>Agaricomycotina</taxon>
        <taxon>Agaricomycetes</taxon>
        <taxon>Agaricomycetidae</taxon>
        <taxon>Agaricales</taxon>
        <taxon>Marasmiineae</taxon>
        <taxon>Mycenaceae</taxon>
        <taxon>Roridomyces</taxon>
    </lineage>
</organism>
<name>A0AAD7BRJ4_9AGAR</name>
<reference evidence="3" key="1">
    <citation type="submission" date="2023-03" db="EMBL/GenBank/DDBJ databases">
        <title>Massive genome expansion in bonnet fungi (Mycena s.s.) driven by repeated elements and novel gene families across ecological guilds.</title>
        <authorList>
            <consortium name="Lawrence Berkeley National Laboratory"/>
            <person name="Harder C.B."/>
            <person name="Miyauchi S."/>
            <person name="Viragh M."/>
            <person name="Kuo A."/>
            <person name="Thoen E."/>
            <person name="Andreopoulos B."/>
            <person name="Lu D."/>
            <person name="Skrede I."/>
            <person name="Drula E."/>
            <person name="Henrissat B."/>
            <person name="Morin E."/>
            <person name="Kohler A."/>
            <person name="Barry K."/>
            <person name="LaButti K."/>
            <person name="Morin E."/>
            <person name="Salamov A."/>
            <person name="Lipzen A."/>
            <person name="Mereny Z."/>
            <person name="Hegedus B."/>
            <person name="Baldrian P."/>
            <person name="Stursova M."/>
            <person name="Weitz H."/>
            <person name="Taylor A."/>
            <person name="Grigoriev I.V."/>
            <person name="Nagy L.G."/>
            <person name="Martin F."/>
            <person name="Kauserud H."/>
        </authorList>
    </citation>
    <scope>NUCLEOTIDE SEQUENCE</scope>
    <source>
        <strain evidence="3">9284</strain>
    </source>
</reference>
<evidence type="ECO:0000256" key="1">
    <source>
        <dbReference type="SAM" id="MobiDB-lite"/>
    </source>
</evidence>
<feature type="region of interest" description="Disordered" evidence="1">
    <location>
        <begin position="524"/>
        <end position="546"/>
    </location>
</feature>
<feature type="region of interest" description="Disordered" evidence="1">
    <location>
        <begin position="483"/>
        <end position="506"/>
    </location>
</feature>
<feature type="transmembrane region" description="Helical" evidence="2">
    <location>
        <begin position="174"/>
        <end position="195"/>
    </location>
</feature>
<keyword evidence="2" id="KW-0812">Transmembrane</keyword>
<evidence type="ECO:0000256" key="2">
    <source>
        <dbReference type="SAM" id="Phobius"/>
    </source>
</evidence>
<feature type="transmembrane region" description="Helical" evidence="2">
    <location>
        <begin position="296"/>
        <end position="314"/>
    </location>
</feature>
<feature type="transmembrane region" description="Helical" evidence="2">
    <location>
        <begin position="201"/>
        <end position="220"/>
    </location>
</feature>
<feature type="region of interest" description="Disordered" evidence="1">
    <location>
        <begin position="574"/>
        <end position="651"/>
    </location>
</feature>
<dbReference type="AlphaFoldDB" id="A0AAD7BRJ4"/>
<dbReference type="Proteomes" id="UP001221142">
    <property type="component" value="Unassembled WGS sequence"/>
</dbReference>
<evidence type="ECO:0000313" key="3">
    <source>
        <dbReference type="EMBL" id="KAJ7628694.1"/>
    </source>
</evidence>
<gene>
    <name evidence="3" type="ORF">FB45DRAFT_919026</name>
</gene>
<keyword evidence="2" id="KW-1133">Transmembrane helix</keyword>
<accession>A0AAD7BRJ4</accession>
<feature type="compositionally biased region" description="Low complexity" evidence="1">
    <location>
        <begin position="635"/>
        <end position="644"/>
    </location>
</feature>
<dbReference type="EMBL" id="JARKIF010000010">
    <property type="protein sequence ID" value="KAJ7628694.1"/>
    <property type="molecule type" value="Genomic_DNA"/>
</dbReference>
<sequence>MVLLGSIVAFLIALFTILPKRATKYLANAKLTSVLARVPVSTQAFTWFSVLASIAAECSAISTPIPGSFLRIRLLAWSIDLAVVVVCDRCTSPSSSSLSRIHDGEHGQLYIDDAVGSDFKIYLESPVGALERLDLDEQDETREISYPGLFDFVAREWLPVYETINEGLQVANSVGISAHFLVGLVLGCIVTSAFFTPAGRLLCMALLASSAVFGVVKYRALINEEIKRRLHSLWNASAAPAICFIHDWIGYSEGTAYDNDDQAFHFLEAVDCMIECFADTVGPLLHPIFARVSKNAAVWICALASFVAACSLVPRPINSGLVLTGLLGLSAILAISVVRARVVPRNPIVDEALVDDEPVVELDVEGVEPELDLIEALALGGTPDSKSKEASPESESEVVALALEPSPFSNDGVGLSTWVQGQSQQASLESESEVLDNEGVGLSTLVQEQSSPRVPQSPGSKAGMWIRDIFNGGSSAEQLLPSARASQTSLVEGADVPQAENGSRRFSMRDSMRGLCNAILTSADLPPMRAPSSPQTVPSRRANGNDMVVVVEKEKEKSKSMSLSRFSPFTLRSRKSASNRELVDAGEGEEGEGSTTVAKLQPALVPRSVHFREHSMDADGEDGDAEKHACESESDSSTSAPASPFRDVLNTPPRKVTVAPIIGLRGLRSPVYASPSQSESEKLPTKVEMKEVRTRRVMLAKRRGEVALDGGKGKAIASVPPERVQTKGGRRGERAWLLQMTEVREEDVSDVSEW</sequence>
<keyword evidence="4" id="KW-1185">Reference proteome</keyword>
<comment type="caution">
    <text evidence="3">The sequence shown here is derived from an EMBL/GenBank/DDBJ whole genome shotgun (WGS) entry which is preliminary data.</text>
</comment>
<evidence type="ECO:0000313" key="4">
    <source>
        <dbReference type="Proteomes" id="UP001221142"/>
    </source>
</evidence>
<keyword evidence="2" id="KW-0472">Membrane</keyword>
<protein>
    <submittedName>
        <fullName evidence="3">Uncharacterized protein</fullName>
    </submittedName>
</protein>
<feature type="transmembrane region" description="Helical" evidence="2">
    <location>
        <begin position="320"/>
        <end position="338"/>
    </location>
</feature>
<proteinExistence type="predicted"/>